<dbReference type="Pfam" id="PF01368">
    <property type="entry name" value="DHH"/>
    <property type="match status" value="1"/>
</dbReference>
<dbReference type="Gene3D" id="3.30.450.20">
    <property type="entry name" value="PAS domain"/>
    <property type="match status" value="1"/>
</dbReference>
<evidence type="ECO:0000256" key="6">
    <source>
        <dbReference type="PIRNR" id="PIRNR026583"/>
    </source>
</evidence>
<keyword evidence="5 6" id="KW-0472">Membrane</keyword>
<evidence type="ECO:0000256" key="4">
    <source>
        <dbReference type="ARBA" id="ARBA00022989"/>
    </source>
</evidence>
<dbReference type="PIRSF" id="PIRSF026583">
    <property type="entry name" value="YybT"/>
    <property type="match status" value="1"/>
</dbReference>
<sequence>MPELKRKRLLDNHIWIIYILSAILLAVLFYYEWIIGIVGAVLLLASLAYSIQRENKRMEELQDEIKLISTRVKMVGKEALSELPFGIVLYDENYKIEWANPYMRQFNTDEAEVIGSSLNFLSEELVTDIKEDRKDTIVQLDEYYFHTKINKNERLVYFIDETEREQLRTVYENDKTVLFIIFLDNYEDITLPMDDTAKSLLNSEVTSLINDWAKRNGLYMKRTSQERFLAIGTREILRQIEEVKFDILDEIREITGEQSTNVTLSIGVGQGDVPLPQLGELAQSSLDLALGRGGDQVAIRDEAGKVRFYGGKTNPMEKRTRVRARVISHAMTDLVKVSDKVIIMGHKSPDMDSVGAAIGILNIAKANGVEGYIVFDPDDVDTGVQRLVEAIQADEELWERFIDPDKAEDIITSQSLIVIVDTHKPSMVAEPALLAKTEYKVVIDHHRRGEEFIDNPTLVYMEPYASSTAELVTELLEYQPKTIKLKMLEATALLSGIIVDTKSFTLRTGSRTFDAASYLRAKGADTVLVQQLLKEDLRVYLQRSKLIERTEIYRDKIAIVAAEPGETYGPVLIAQAADTLLTMTGVTASFVISEREDGRVGVSARSLGQINVQIIMERMNGGGHLTNAATQIEDTSVEDVELLLKDIIDEYFEGRETK</sequence>
<dbReference type="EC" id="3.1.4.-" evidence="6"/>
<dbReference type="InterPro" id="IPR014528">
    <property type="entry name" value="GdpP/PdeA"/>
</dbReference>
<dbReference type="FunFam" id="3.90.1640.10:FF:000002">
    <property type="entry name" value="Cyclic-di-AMP phosphodiesterase"/>
    <property type="match status" value="1"/>
</dbReference>
<comment type="caution">
    <text evidence="11">The sequence shown here is derived from an EMBL/GenBank/DDBJ whole genome shotgun (WGS) entry which is preliminary data.</text>
</comment>
<dbReference type="SUPFAM" id="SSF64182">
    <property type="entry name" value="DHH phosphoesterases"/>
    <property type="match status" value="1"/>
</dbReference>
<evidence type="ECO:0000256" key="2">
    <source>
        <dbReference type="ARBA" id="ARBA00022475"/>
    </source>
</evidence>
<dbReference type="InterPro" id="IPR051319">
    <property type="entry name" value="Oligoribo/pAp-PDE_c-di-AMP_PDE"/>
</dbReference>
<gene>
    <name evidence="11" type="primary">gdpP</name>
    <name evidence="11" type="ORF">GCM10007971_18790</name>
</gene>
<dbReference type="EMBL" id="BMOS01000011">
    <property type="protein sequence ID" value="GGN57639.1"/>
    <property type="molecule type" value="Genomic_DNA"/>
</dbReference>
<evidence type="ECO:0000256" key="5">
    <source>
        <dbReference type="ARBA" id="ARBA00023136"/>
    </source>
</evidence>
<feature type="transmembrane region" description="Helical" evidence="9">
    <location>
        <begin position="12"/>
        <end position="28"/>
    </location>
</feature>
<dbReference type="Proteomes" id="UP000624041">
    <property type="component" value="Unassembled WGS sequence"/>
</dbReference>
<dbReference type="PANTHER" id="PTHR47618:SF2">
    <property type="entry name" value="CYCLIC-DI-AMP PHOSPHODIESTERASE GDPP"/>
    <property type="match status" value="1"/>
</dbReference>
<keyword evidence="7" id="KW-0479">Metal-binding</keyword>
<dbReference type="Pfam" id="PF02272">
    <property type="entry name" value="DHHA1"/>
    <property type="match status" value="1"/>
</dbReference>
<feature type="coiled-coil region" evidence="8">
    <location>
        <begin position="44"/>
        <end position="71"/>
    </location>
</feature>
<keyword evidence="2 6" id="KW-1003">Cell membrane</keyword>
<reference evidence="11" key="1">
    <citation type="journal article" date="2014" name="Int. J. Syst. Evol. Microbiol.">
        <title>Complete genome sequence of Corynebacterium casei LMG S-19264T (=DSM 44701T), isolated from a smear-ripened cheese.</title>
        <authorList>
            <consortium name="US DOE Joint Genome Institute (JGI-PGF)"/>
            <person name="Walter F."/>
            <person name="Albersmeier A."/>
            <person name="Kalinowski J."/>
            <person name="Ruckert C."/>
        </authorList>
    </citation>
    <scope>NUCLEOTIDE SEQUENCE</scope>
    <source>
        <strain evidence="11">JCM 17251</strain>
    </source>
</reference>
<feature type="binding site" evidence="7">
    <location>
        <position position="445"/>
    </location>
    <ligand>
        <name>Mn(2+)</name>
        <dbReference type="ChEBI" id="CHEBI:29035"/>
        <label>2</label>
    </ligand>
</feature>
<feature type="binding site" evidence="7">
    <location>
        <position position="350"/>
    </location>
    <ligand>
        <name>Mn(2+)</name>
        <dbReference type="ChEBI" id="CHEBI:29035"/>
        <label>1</label>
    </ligand>
</feature>
<evidence type="ECO:0000313" key="11">
    <source>
        <dbReference type="EMBL" id="GGN57639.1"/>
    </source>
</evidence>
<dbReference type="RefSeq" id="WP_156855351.1">
    <property type="nucleotide sequence ID" value="NZ_BMOS01000011.1"/>
</dbReference>
<dbReference type="AlphaFoldDB" id="A0A917XXK9"/>
<comment type="function">
    <text evidence="6">Has phosphodiesterase (PDE) activity against cyclic-di-AMP (c-di-AMP).</text>
</comment>
<evidence type="ECO:0000256" key="8">
    <source>
        <dbReference type="SAM" id="Coils"/>
    </source>
</evidence>
<protein>
    <recommendedName>
        <fullName evidence="6">Cyclic-di-AMP phosphodiesterase</fullName>
        <ecNumber evidence="6">3.1.4.-</ecNumber>
    </recommendedName>
</protein>
<feature type="binding site" evidence="7">
    <location>
        <position position="421"/>
    </location>
    <ligand>
        <name>Mn(2+)</name>
        <dbReference type="ChEBI" id="CHEBI:29035"/>
        <label>1</label>
    </ligand>
</feature>
<feature type="binding site" evidence="7">
    <location>
        <position position="500"/>
    </location>
    <ligand>
        <name>Mn(2+)</name>
        <dbReference type="ChEBI" id="CHEBI:29035"/>
        <label>2</label>
    </ligand>
</feature>
<dbReference type="GO" id="GO:0016787">
    <property type="term" value="F:hydrolase activity"/>
    <property type="evidence" value="ECO:0007669"/>
    <property type="project" value="UniProtKB-UniRule"/>
</dbReference>
<dbReference type="InterPro" id="IPR001667">
    <property type="entry name" value="DDH_dom"/>
</dbReference>
<accession>A0A917XXK9</accession>
<keyword evidence="4 9" id="KW-1133">Transmembrane helix</keyword>
<evidence type="ECO:0000256" key="7">
    <source>
        <dbReference type="PIRSR" id="PIRSR026583-50"/>
    </source>
</evidence>
<dbReference type="GO" id="GO:0003676">
    <property type="term" value="F:nucleic acid binding"/>
    <property type="evidence" value="ECO:0007669"/>
    <property type="project" value="UniProtKB-UniRule"/>
</dbReference>
<keyword evidence="6" id="KW-0378">Hydrolase</keyword>
<dbReference type="Pfam" id="PF24898">
    <property type="entry name" value="GGDEF_GdpP"/>
    <property type="match status" value="1"/>
</dbReference>
<comment type="cofactor">
    <cofactor evidence="7">
        <name>Mn(2+)</name>
        <dbReference type="ChEBI" id="CHEBI:29035"/>
    </cofactor>
    <text evidence="7">For phosphodiesterase activity, probably binds 2 Mn(2+) per subunit.</text>
</comment>
<dbReference type="InterPro" id="IPR049553">
    <property type="entry name" value="GdpP-like_PAS"/>
</dbReference>
<feature type="binding site" evidence="7">
    <location>
        <position position="346"/>
    </location>
    <ligand>
        <name>Mn(2+)</name>
        <dbReference type="ChEBI" id="CHEBI:29035"/>
        <label>1</label>
    </ligand>
</feature>
<dbReference type="PANTHER" id="PTHR47618">
    <property type="entry name" value="BIFUNCTIONAL OLIGORIBONUCLEASE AND PAP PHOSPHATASE NRNA"/>
    <property type="match status" value="1"/>
</dbReference>
<dbReference type="InterPro" id="IPR000160">
    <property type="entry name" value="GGDEF_dom"/>
</dbReference>
<evidence type="ECO:0000259" key="10">
    <source>
        <dbReference type="PROSITE" id="PS50887"/>
    </source>
</evidence>
<feature type="binding site" evidence="7">
    <location>
        <position position="421"/>
    </location>
    <ligand>
        <name>Mn(2+)</name>
        <dbReference type="ChEBI" id="CHEBI:29035"/>
        <label>2</label>
    </ligand>
</feature>
<comment type="catalytic activity">
    <reaction evidence="6">
        <text>3',3'-c-di-AMP + H2O = 5'-O-phosphonoadenylyl-(3'-&gt;5')-adenosine + H(+)</text>
        <dbReference type="Rhea" id="RHEA:54420"/>
        <dbReference type="ChEBI" id="CHEBI:15377"/>
        <dbReference type="ChEBI" id="CHEBI:15378"/>
        <dbReference type="ChEBI" id="CHEBI:71500"/>
        <dbReference type="ChEBI" id="CHEBI:138171"/>
    </reaction>
</comment>
<comment type="subcellular location">
    <subcellularLocation>
        <location evidence="1">Cell membrane</location>
        <topology evidence="1">Multi-pass membrane protein</topology>
    </subcellularLocation>
</comment>
<evidence type="ECO:0000313" key="12">
    <source>
        <dbReference type="Proteomes" id="UP000624041"/>
    </source>
</evidence>
<keyword evidence="12" id="KW-1185">Reference proteome</keyword>
<feature type="binding site" evidence="7">
    <location>
        <position position="352"/>
    </location>
    <ligand>
        <name>Mn(2+)</name>
        <dbReference type="ChEBI" id="CHEBI:29035"/>
        <label>2</label>
    </ligand>
</feature>
<dbReference type="SMART" id="SM00267">
    <property type="entry name" value="GGDEF"/>
    <property type="match status" value="1"/>
</dbReference>
<dbReference type="GO" id="GO:0046872">
    <property type="term" value="F:metal ion binding"/>
    <property type="evidence" value="ECO:0007669"/>
    <property type="project" value="UniProtKB-KW"/>
</dbReference>
<evidence type="ECO:0000256" key="1">
    <source>
        <dbReference type="ARBA" id="ARBA00004651"/>
    </source>
</evidence>
<dbReference type="PROSITE" id="PS50887">
    <property type="entry name" value="GGDEF"/>
    <property type="match status" value="1"/>
</dbReference>
<keyword evidence="8" id="KW-0175">Coiled coil</keyword>
<dbReference type="Pfam" id="PF21370">
    <property type="entry name" value="PAS_GdpP"/>
    <property type="match status" value="1"/>
</dbReference>
<name>A0A917XXK9_9BACI</name>
<evidence type="ECO:0000256" key="9">
    <source>
        <dbReference type="SAM" id="Phobius"/>
    </source>
</evidence>
<comment type="similarity">
    <text evidence="6">Belongs to the GdpP/PdeA phosphodiesterase family.</text>
</comment>
<dbReference type="Gene3D" id="3.90.1640.10">
    <property type="entry name" value="inorganic pyrophosphatase (n-terminal core)"/>
    <property type="match status" value="1"/>
</dbReference>
<keyword evidence="7" id="KW-0464">Manganese</keyword>
<proteinExistence type="inferred from homology"/>
<keyword evidence="3 9" id="KW-0812">Transmembrane</keyword>
<dbReference type="InterPro" id="IPR003156">
    <property type="entry name" value="DHHA1_dom"/>
</dbReference>
<reference evidence="11" key="2">
    <citation type="submission" date="2020-09" db="EMBL/GenBank/DDBJ databases">
        <authorList>
            <person name="Sun Q."/>
            <person name="Ohkuma M."/>
        </authorList>
    </citation>
    <scope>NUCLEOTIDE SEQUENCE</scope>
    <source>
        <strain evidence="11">JCM 17251</strain>
    </source>
</reference>
<dbReference type="Gene3D" id="3.10.310.30">
    <property type="match status" value="1"/>
</dbReference>
<evidence type="ECO:0000256" key="3">
    <source>
        <dbReference type="ARBA" id="ARBA00022692"/>
    </source>
</evidence>
<organism evidence="11 12">
    <name type="scientific">Oceanobacillus indicireducens</name>
    <dbReference type="NCBI Taxonomy" id="1004261"/>
    <lineage>
        <taxon>Bacteria</taxon>
        <taxon>Bacillati</taxon>
        <taxon>Bacillota</taxon>
        <taxon>Bacilli</taxon>
        <taxon>Bacillales</taxon>
        <taxon>Bacillaceae</taxon>
        <taxon>Oceanobacillus</taxon>
    </lineage>
</organism>
<dbReference type="GO" id="GO:0005886">
    <property type="term" value="C:plasma membrane"/>
    <property type="evidence" value="ECO:0007669"/>
    <property type="project" value="UniProtKB-SubCell"/>
</dbReference>
<feature type="domain" description="GGDEF" evidence="10">
    <location>
        <begin position="174"/>
        <end position="302"/>
    </location>
</feature>
<dbReference type="InterPro" id="IPR038763">
    <property type="entry name" value="DHH_sf"/>
</dbReference>